<evidence type="ECO:0000256" key="1">
    <source>
        <dbReference type="ARBA" id="ARBA00008702"/>
    </source>
</evidence>
<dbReference type="PANTHER" id="PTHR31203">
    <property type="entry name" value="BETA-KERATIN-RELATED PROTEIN-RELATED"/>
    <property type="match status" value="1"/>
</dbReference>
<evidence type="ECO:0000313" key="4">
    <source>
        <dbReference type="Ensembl" id="ENSPCEP00000017725.1"/>
    </source>
</evidence>
<evidence type="ECO:0000313" key="5">
    <source>
        <dbReference type="Proteomes" id="UP000694393"/>
    </source>
</evidence>
<accession>A0A8C8SCU7</accession>
<keyword evidence="5" id="KW-1185">Reference proteome</keyword>
<sequence>NEPCFTSCSDSRVVVYPPPVVVTFPVPILSSCSLETIVGSSAPFDIRSLFSCRGFLNYGGSYSSGRLCNDGRAYASGLSENPCNKEQPRNEKQDTGP</sequence>
<name>A0A8C8SCU7_9SAUR</name>
<organism evidence="4 5">
    <name type="scientific">Pelusios castaneus</name>
    <name type="common">West African mud turtle</name>
    <dbReference type="NCBI Taxonomy" id="367368"/>
    <lineage>
        <taxon>Eukaryota</taxon>
        <taxon>Metazoa</taxon>
        <taxon>Chordata</taxon>
        <taxon>Craniata</taxon>
        <taxon>Vertebrata</taxon>
        <taxon>Euteleostomi</taxon>
        <taxon>Archelosauria</taxon>
        <taxon>Testudinata</taxon>
        <taxon>Testudines</taxon>
        <taxon>Pleurodira</taxon>
        <taxon>Pelomedusidae</taxon>
        <taxon>Pelusios</taxon>
    </lineage>
</organism>
<reference evidence="4" key="2">
    <citation type="submission" date="2025-09" db="UniProtKB">
        <authorList>
            <consortium name="Ensembl"/>
        </authorList>
    </citation>
    <scope>IDENTIFICATION</scope>
</reference>
<dbReference type="GO" id="GO:0005882">
    <property type="term" value="C:intermediate filament"/>
    <property type="evidence" value="ECO:0007669"/>
    <property type="project" value="UniProtKB-KW"/>
</dbReference>
<dbReference type="Proteomes" id="UP000694393">
    <property type="component" value="Unplaced"/>
</dbReference>
<dbReference type="Pfam" id="PF02422">
    <property type="entry name" value="Keratin"/>
    <property type="match status" value="1"/>
</dbReference>
<dbReference type="InterPro" id="IPR003461">
    <property type="entry name" value="Keratin"/>
</dbReference>
<feature type="region of interest" description="Disordered" evidence="3">
    <location>
        <begin position="77"/>
        <end position="97"/>
    </location>
</feature>
<protein>
    <recommendedName>
        <fullName evidence="6">Keratin</fullName>
    </recommendedName>
</protein>
<feature type="compositionally biased region" description="Basic and acidic residues" evidence="3">
    <location>
        <begin position="86"/>
        <end position="97"/>
    </location>
</feature>
<dbReference type="AlphaFoldDB" id="A0A8C8SCU7"/>
<comment type="similarity">
    <text evidence="1">Belongs to the avian keratin family.</text>
</comment>
<proteinExistence type="inferred from homology"/>
<dbReference type="GO" id="GO:0005200">
    <property type="term" value="F:structural constituent of cytoskeleton"/>
    <property type="evidence" value="ECO:0007669"/>
    <property type="project" value="InterPro"/>
</dbReference>
<dbReference type="PANTHER" id="PTHR31203:SF1">
    <property type="entry name" value="BETA-KERATIN-RELATED PROTEIN-RELATED"/>
    <property type="match status" value="1"/>
</dbReference>
<dbReference type="Ensembl" id="ENSPCET00000018338.1">
    <property type="protein sequence ID" value="ENSPCEP00000017725.1"/>
    <property type="gene ID" value="ENSPCEG00000013891.1"/>
</dbReference>
<keyword evidence="2" id="KW-0416">Keratin</keyword>
<evidence type="ECO:0000256" key="2">
    <source>
        <dbReference type="ARBA" id="ARBA00022744"/>
    </source>
</evidence>
<reference evidence="4" key="1">
    <citation type="submission" date="2025-08" db="UniProtKB">
        <authorList>
            <consortium name="Ensembl"/>
        </authorList>
    </citation>
    <scope>IDENTIFICATION</scope>
</reference>
<evidence type="ECO:0000256" key="3">
    <source>
        <dbReference type="SAM" id="MobiDB-lite"/>
    </source>
</evidence>
<evidence type="ECO:0008006" key="6">
    <source>
        <dbReference type="Google" id="ProtNLM"/>
    </source>
</evidence>